<dbReference type="PROSITE" id="PS51257">
    <property type="entry name" value="PROKAR_LIPOPROTEIN"/>
    <property type="match status" value="1"/>
</dbReference>
<keyword evidence="9" id="KW-1185">Reference proteome</keyword>
<evidence type="ECO:0000256" key="5">
    <source>
        <dbReference type="ARBA" id="ARBA00023237"/>
    </source>
</evidence>
<keyword evidence="5" id="KW-0998">Cell outer membrane</keyword>
<dbReference type="EMBL" id="CP032157">
    <property type="protein sequence ID" value="AXY73628.1"/>
    <property type="molecule type" value="Genomic_DNA"/>
</dbReference>
<protein>
    <submittedName>
        <fullName evidence="8">RagB/SusD family nutrient uptake outer membrane protein</fullName>
    </submittedName>
</protein>
<dbReference type="InterPro" id="IPR012944">
    <property type="entry name" value="SusD_RagB_dom"/>
</dbReference>
<evidence type="ECO:0000256" key="2">
    <source>
        <dbReference type="ARBA" id="ARBA00006275"/>
    </source>
</evidence>
<dbReference type="Proteomes" id="UP000263900">
    <property type="component" value="Chromosome"/>
</dbReference>
<sequence>MQKTILYIVILVSMLSSCKKFLEETPRTTQNSVDFFQNENDFKLAVNGTYAALRDIYGSNTAWVMGEMRSDNTHYDYKPSDAALAVTQKNDVANFLNDEFSGQTSDKWVKAYVVISRANAILDQVDGATFSPDSKRIIAGQAKFLRSLAYFELVRYYGGVPVYLHLINNPNDIYIKRSTVEQVYEVIIADAKDAIEKLDAPAFPQTGVATKGAALTLLADVYINLKRFPEAEPLLKQVTQQGYDLMSNYADVFNPVNKNNKESIFEIQYNAGLATPQASNFIYKFIPRMSNSTGITGLNQNTITDLGGFNTPTQDLINSFETGDNRLNASIAIAEGTWNSSNDFVPASNTAGASVKSIVGYTPPAGKIGRPFPRKFLHTHSLAGQTNNNWPVYRYAEVLLLLAEALNEQNKGAEALPLLNRIRDRAFGAGVSPIATTDQAALRSIILHERRVELAFENKRWIDLVRTGNMVSVMTAYGVATKALFSYLPANSYKVTDDSKLFPIPYTERELNKLLEQNKGY</sequence>
<keyword evidence="3" id="KW-0732">Signal</keyword>
<dbReference type="RefSeq" id="WP_119049464.1">
    <property type="nucleotide sequence ID" value="NZ_CP032157.1"/>
</dbReference>
<proteinExistence type="inferred from homology"/>
<dbReference type="Gene3D" id="1.25.40.390">
    <property type="match status" value="1"/>
</dbReference>
<evidence type="ECO:0000259" key="7">
    <source>
        <dbReference type="Pfam" id="PF14322"/>
    </source>
</evidence>
<accession>A0A3B7MHD6</accession>
<dbReference type="Pfam" id="PF14322">
    <property type="entry name" value="SusD-like_3"/>
    <property type="match status" value="1"/>
</dbReference>
<evidence type="ECO:0000256" key="3">
    <source>
        <dbReference type="ARBA" id="ARBA00022729"/>
    </source>
</evidence>
<dbReference type="AlphaFoldDB" id="A0A3B7MHD6"/>
<gene>
    <name evidence="8" type="ORF">D3H65_06365</name>
</gene>
<dbReference type="SUPFAM" id="SSF48452">
    <property type="entry name" value="TPR-like"/>
    <property type="match status" value="1"/>
</dbReference>
<dbReference type="Pfam" id="PF07980">
    <property type="entry name" value="SusD_RagB"/>
    <property type="match status" value="1"/>
</dbReference>
<organism evidence="8 9">
    <name type="scientific">Paraflavitalea soli</name>
    <dbReference type="NCBI Taxonomy" id="2315862"/>
    <lineage>
        <taxon>Bacteria</taxon>
        <taxon>Pseudomonadati</taxon>
        <taxon>Bacteroidota</taxon>
        <taxon>Chitinophagia</taxon>
        <taxon>Chitinophagales</taxon>
        <taxon>Chitinophagaceae</taxon>
        <taxon>Paraflavitalea</taxon>
    </lineage>
</organism>
<keyword evidence="4" id="KW-0472">Membrane</keyword>
<evidence type="ECO:0000256" key="1">
    <source>
        <dbReference type="ARBA" id="ARBA00004442"/>
    </source>
</evidence>
<dbReference type="KEGG" id="pseg:D3H65_06365"/>
<dbReference type="GO" id="GO:0009279">
    <property type="term" value="C:cell outer membrane"/>
    <property type="evidence" value="ECO:0007669"/>
    <property type="project" value="UniProtKB-SubCell"/>
</dbReference>
<comment type="subcellular location">
    <subcellularLocation>
        <location evidence="1">Cell outer membrane</location>
    </subcellularLocation>
</comment>
<evidence type="ECO:0000313" key="8">
    <source>
        <dbReference type="EMBL" id="AXY73628.1"/>
    </source>
</evidence>
<evidence type="ECO:0000256" key="4">
    <source>
        <dbReference type="ARBA" id="ARBA00023136"/>
    </source>
</evidence>
<dbReference type="InterPro" id="IPR011990">
    <property type="entry name" value="TPR-like_helical_dom_sf"/>
</dbReference>
<dbReference type="OrthoDB" id="993981at2"/>
<evidence type="ECO:0000259" key="6">
    <source>
        <dbReference type="Pfam" id="PF07980"/>
    </source>
</evidence>
<feature type="domain" description="RagB/SusD" evidence="6">
    <location>
        <begin position="261"/>
        <end position="521"/>
    </location>
</feature>
<evidence type="ECO:0000313" key="9">
    <source>
        <dbReference type="Proteomes" id="UP000263900"/>
    </source>
</evidence>
<feature type="domain" description="SusD-like N-terminal" evidence="7">
    <location>
        <begin position="20"/>
        <end position="222"/>
    </location>
</feature>
<reference evidence="8 9" key="1">
    <citation type="submission" date="2018-09" db="EMBL/GenBank/DDBJ databases">
        <title>Genome sequencing of strain 6GH32-13.</title>
        <authorList>
            <person name="Weon H.-Y."/>
            <person name="Heo J."/>
            <person name="Kwon S.-W."/>
        </authorList>
    </citation>
    <scope>NUCLEOTIDE SEQUENCE [LARGE SCALE GENOMIC DNA]</scope>
    <source>
        <strain evidence="8 9">5GH32-13</strain>
    </source>
</reference>
<comment type="similarity">
    <text evidence="2">Belongs to the SusD family.</text>
</comment>
<dbReference type="InterPro" id="IPR033985">
    <property type="entry name" value="SusD-like_N"/>
</dbReference>
<name>A0A3B7MHD6_9BACT</name>
<dbReference type="CDD" id="cd08977">
    <property type="entry name" value="SusD"/>
    <property type="match status" value="1"/>
</dbReference>